<keyword evidence="3" id="KW-1185">Reference proteome</keyword>
<dbReference type="AlphaFoldDB" id="A0A6F8ZG25"/>
<evidence type="ECO:0000313" key="2">
    <source>
        <dbReference type="EMBL" id="CAB1128730.1"/>
    </source>
</evidence>
<protein>
    <submittedName>
        <fullName evidence="2">Polyketide_cyc domain-containing protein</fullName>
    </submittedName>
</protein>
<sequence length="144" mass="16508">MPTVEVAERIPAAPEAVFAVLSDMSRFPEFMDNVEEITILERGPDTTVSRWVTRLQGARFRWTERDRFYPGEWRITYEQIEGDLKRFQGYWQLEPDGDGCRVRLVTEFEFGMPMLASLLNPVAALAIRENARGMIRALGQALAP</sequence>
<organism evidence="2 3">
    <name type="scientific">Candidatus Hydrogenisulfobacillus filiaventi</name>
    <dbReference type="NCBI Taxonomy" id="2707344"/>
    <lineage>
        <taxon>Bacteria</taxon>
        <taxon>Bacillati</taxon>
        <taxon>Bacillota</taxon>
        <taxon>Clostridia</taxon>
        <taxon>Eubacteriales</taxon>
        <taxon>Clostridiales Family XVII. Incertae Sedis</taxon>
        <taxon>Candidatus Hydrogenisulfobacillus</taxon>
    </lineage>
</organism>
<evidence type="ECO:0000259" key="1">
    <source>
        <dbReference type="Pfam" id="PF03364"/>
    </source>
</evidence>
<dbReference type="KEGG" id="hfv:R50_1224"/>
<gene>
    <name evidence="2" type="ORF">R50_1224</name>
</gene>
<dbReference type="InterPro" id="IPR023393">
    <property type="entry name" value="START-like_dom_sf"/>
</dbReference>
<feature type="domain" description="Coenzyme Q-binding protein COQ10 START" evidence="1">
    <location>
        <begin position="10"/>
        <end position="134"/>
    </location>
</feature>
<dbReference type="CDD" id="cd08861">
    <property type="entry name" value="OtcD1_ARO-CYC_like"/>
    <property type="match status" value="1"/>
</dbReference>
<proteinExistence type="predicted"/>
<dbReference type="Gene3D" id="3.30.530.20">
    <property type="match status" value="1"/>
</dbReference>
<dbReference type="InterPro" id="IPR005031">
    <property type="entry name" value="COQ10_START"/>
</dbReference>
<reference evidence="2 3" key="1">
    <citation type="submission" date="2020-02" db="EMBL/GenBank/DDBJ databases">
        <authorList>
            <person name="Hogendoorn C."/>
        </authorList>
    </citation>
    <scope>NUCLEOTIDE SEQUENCE [LARGE SCALE GENOMIC DNA]</scope>
    <source>
        <strain evidence="2">R501</strain>
    </source>
</reference>
<dbReference type="SUPFAM" id="SSF55961">
    <property type="entry name" value="Bet v1-like"/>
    <property type="match status" value="1"/>
</dbReference>
<name>A0A6F8ZG25_9FIRM</name>
<dbReference type="EMBL" id="LR778114">
    <property type="protein sequence ID" value="CAB1128730.1"/>
    <property type="molecule type" value="Genomic_DNA"/>
</dbReference>
<evidence type="ECO:0000313" key="3">
    <source>
        <dbReference type="Proteomes" id="UP000503399"/>
    </source>
</evidence>
<dbReference type="Proteomes" id="UP000503399">
    <property type="component" value="Chromosome"/>
</dbReference>
<dbReference type="Pfam" id="PF03364">
    <property type="entry name" value="Polyketide_cyc"/>
    <property type="match status" value="1"/>
</dbReference>
<accession>A0A6F8ZG25</accession>